<protein>
    <submittedName>
        <fullName evidence="3">Terminase</fullName>
    </submittedName>
</protein>
<proteinExistence type="predicted"/>
<evidence type="ECO:0000313" key="3">
    <source>
        <dbReference type="EMBL" id="OOP70177.1"/>
    </source>
</evidence>
<accession>A0A8E2LGP0</accession>
<organism evidence="3 4">
    <name type="scientific">Heyndrickxia oleronia</name>
    <dbReference type="NCBI Taxonomy" id="38875"/>
    <lineage>
        <taxon>Bacteria</taxon>
        <taxon>Bacillati</taxon>
        <taxon>Bacillota</taxon>
        <taxon>Bacilli</taxon>
        <taxon>Bacillales</taxon>
        <taxon>Bacillaceae</taxon>
        <taxon>Heyndrickxia</taxon>
    </lineage>
</organism>
<gene>
    <name evidence="3" type="ORF">BWZ43_01130</name>
</gene>
<dbReference type="Pfam" id="PF20441">
    <property type="entry name" value="TerL_nuclease"/>
    <property type="match status" value="1"/>
</dbReference>
<keyword evidence="4" id="KW-1185">Reference proteome</keyword>
<dbReference type="InterPro" id="IPR046461">
    <property type="entry name" value="TerL_ATPase"/>
</dbReference>
<dbReference type="PANTHER" id="PTHR41287">
    <property type="match status" value="1"/>
</dbReference>
<evidence type="ECO:0000313" key="4">
    <source>
        <dbReference type="Proteomes" id="UP000189761"/>
    </source>
</evidence>
<dbReference type="Pfam" id="PF03354">
    <property type="entry name" value="TerL_ATPase"/>
    <property type="match status" value="1"/>
</dbReference>
<dbReference type="Gene3D" id="3.40.50.300">
    <property type="entry name" value="P-loop containing nucleotide triphosphate hydrolases"/>
    <property type="match status" value="1"/>
</dbReference>
<dbReference type="GO" id="GO:0004519">
    <property type="term" value="F:endonuclease activity"/>
    <property type="evidence" value="ECO:0007669"/>
    <property type="project" value="InterPro"/>
</dbReference>
<feature type="domain" description="Terminase large subunit-like endonuclease" evidence="2">
    <location>
        <begin position="250"/>
        <end position="530"/>
    </location>
</feature>
<dbReference type="InterPro" id="IPR027417">
    <property type="entry name" value="P-loop_NTPase"/>
</dbReference>
<dbReference type="InterPro" id="IPR046462">
    <property type="entry name" value="TerL_nuclease"/>
</dbReference>
<dbReference type="EMBL" id="MTLA01000012">
    <property type="protein sequence ID" value="OOP70177.1"/>
    <property type="molecule type" value="Genomic_DNA"/>
</dbReference>
<evidence type="ECO:0000259" key="2">
    <source>
        <dbReference type="Pfam" id="PF20441"/>
    </source>
</evidence>
<name>A0A8E2LGP0_9BACI</name>
<dbReference type="InterPro" id="IPR005021">
    <property type="entry name" value="Terminase_largesu-like"/>
</dbReference>
<reference evidence="3 4" key="1">
    <citation type="submission" date="2017-01" db="EMBL/GenBank/DDBJ databases">
        <title>Draft genome sequence of Bacillus oleronius.</title>
        <authorList>
            <person name="Allam M."/>
        </authorList>
    </citation>
    <scope>NUCLEOTIDE SEQUENCE [LARGE SCALE GENOMIC DNA]</scope>
    <source>
        <strain evidence="3 4">DSM 9356</strain>
    </source>
</reference>
<evidence type="ECO:0000259" key="1">
    <source>
        <dbReference type="Pfam" id="PF03354"/>
    </source>
</evidence>
<feature type="domain" description="Terminase large subunit-like ATPase" evidence="1">
    <location>
        <begin position="65"/>
        <end position="233"/>
    </location>
</feature>
<dbReference type="RefSeq" id="WP_078109234.1">
    <property type="nucleotide sequence ID" value="NZ_CP065424.1"/>
</dbReference>
<dbReference type="Proteomes" id="UP000189761">
    <property type="component" value="Unassembled WGS sequence"/>
</dbReference>
<sequence>MIHQKYVDEYIESWRKGQVIFNQERIDLVKHLESEVLIRDDIYFDEEQIEQCINFIEKWYFKLEPFQKFIIAFIFLKYKVRDKLFYKDIVIVIARGNGKNGLISGLADYFISPGHGIEGYNVDVVANSEDQAETSVKEVYNVKEKYKALMKKFFSWTKTKITGKSTLSEFKFRTSNADTKDGGRPGCLIFDEWHIYEDTKLINTLSSGLGKVKHRRRIYISTNGHVRGGFFDKFIEQCLDILKGGSKRKNRFVFICKMDNKDEVDNPELWEKANPMFSKPRSPYAEELFDTIMDEYLDLEDDPSGRPEFMAKRMNLPQEDNTIRIASWKDIEATNRPIPYNVLRGKTCVGAIDFSYIKDFTACGVLFKHGDDYIWDSHQFARREFIKEAKLKPPIEEWEEDGLITLLDGPVIDIKYMVNYFCEMREKYGLNTIIGDTFRLDIVKQALEDAGFHVLYIQNPHAIYAKLAPRIEMLFAQQRIIFGDNPLMRWNTNNIVVKVKNDGNKDFLKKDEVRRKTDGFTAFVYALWQADNILEDEVNIDDALDALDALNF</sequence>
<comment type="caution">
    <text evidence="3">The sequence shown here is derived from an EMBL/GenBank/DDBJ whole genome shotgun (WGS) entry which is preliminary data.</text>
</comment>
<dbReference type="PANTHER" id="PTHR41287:SF1">
    <property type="entry name" value="PROTEIN YMFN"/>
    <property type="match status" value="1"/>
</dbReference>
<dbReference type="AlphaFoldDB" id="A0A8E2LGP0"/>